<evidence type="ECO:0000313" key="1">
    <source>
        <dbReference type="EMBL" id="GAH73325.1"/>
    </source>
</evidence>
<organism evidence="1">
    <name type="scientific">marine sediment metagenome</name>
    <dbReference type="NCBI Taxonomy" id="412755"/>
    <lineage>
        <taxon>unclassified sequences</taxon>
        <taxon>metagenomes</taxon>
        <taxon>ecological metagenomes</taxon>
    </lineage>
</organism>
<dbReference type="EMBL" id="BARU01033952">
    <property type="protein sequence ID" value="GAH73325.1"/>
    <property type="molecule type" value="Genomic_DNA"/>
</dbReference>
<proteinExistence type="predicted"/>
<protein>
    <submittedName>
        <fullName evidence="1">Uncharacterized protein</fullName>
    </submittedName>
</protein>
<comment type="caution">
    <text evidence="1">The sequence shown here is derived from an EMBL/GenBank/DDBJ whole genome shotgun (WGS) entry which is preliminary data.</text>
</comment>
<sequence>MSFKREAAGSECEMKAIILNWAAAETEERALLESITDIEIEITALTAEMRSEGPCKGGPSAA</sequence>
<name>X1IVM9_9ZZZZ</name>
<reference evidence="1" key="1">
    <citation type="journal article" date="2014" name="Front. Microbiol.">
        <title>High frequency of phylogenetically diverse reductive dehalogenase-homologous genes in deep subseafloor sedimentary metagenomes.</title>
        <authorList>
            <person name="Kawai M."/>
            <person name="Futagami T."/>
            <person name="Toyoda A."/>
            <person name="Takaki Y."/>
            <person name="Nishi S."/>
            <person name="Hori S."/>
            <person name="Arai W."/>
            <person name="Tsubouchi T."/>
            <person name="Morono Y."/>
            <person name="Uchiyama I."/>
            <person name="Ito T."/>
            <person name="Fujiyama A."/>
            <person name="Inagaki F."/>
            <person name="Takami H."/>
        </authorList>
    </citation>
    <scope>NUCLEOTIDE SEQUENCE</scope>
    <source>
        <strain evidence="1">Expedition CK06-06</strain>
    </source>
</reference>
<dbReference type="AlphaFoldDB" id="X1IVM9"/>
<gene>
    <name evidence="1" type="ORF">S03H2_53348</name>
</gene>
<accession>X1IVM9</accession>